<proteinExistence type="predicted"/>
<dbReference type="NCBIfam" id="TIGR01683">
    <property type="entry name" value="thiS"/>
    <property type="match status" value="1"/>
</dbReference>
<dbReference type="KEGG" id="cpor:BED41_05465"/>
<dbReference type="InterPro" id="IPR003749">
    <property type="entry name" value="ThiS/MoaD-like"/>
</dbReference>
<dbReference type="Gene3D" id="3.10.20.30">
    <property type="match status" value="1"/>
</dbReference>
<dbReference type="InterPro" id="IPR012675">
    <property type="entry name" value="Beta-grasp_dom_sf"/>
</dbReference>
<dbReference type="InterPro" id="IPR016155">
    <property type="entry name" value="Mopterin_synth/thiamin_S_b"/>
</dbReference>
<dbReference type="Pfam" id="PF02597">
    <property type="entry name" value="ThiS"/>
    <property type="match status" value="1"/>
</dbReference>
<sequence length="65" mass="7276">MITVNGEKSPWREGLTVQQLLDDKNFTFKMLAVWVDDNVVDKSRYSEAKIPDGANVQVIHNISGG</sequence>
<dbReference type="Proteomes" id="UP000093044">
    <property type="component" value="Chromosome"/>
</dbReference>
<evidence type="ECO:0000313" key="1">
    <source>
        <dbReference type="EMBL" id="ANZ44589.1"/>
    </source>
</evidence>
<dbReference type="CDD" id="cd00565">
    <property type="entry name" value="Ubl_ThiS"/>
    <property type="match status" value="1"/>
</dbReference>
<reference evidence="1" key="1">
    <citation type="submission" date="2016-08" db="EMBL/GenBank/DDBJ databases">
        <title>Complete genome of Cloacibacillus porcorum.</title>
        <authorList>
            <person name="Looft T."/>
            <person name="Bayles D.O."/>
            <person name="Alt D.P."/>
        </authorList>
    </citation>
    <scope>NUCLEOTIDE SEQUENCE [LARGE SCALE GENOMIC DNA]</scope>
    <source>
        <strain evidence="1">CL-84</strain>
    </source>
</reference>
<organism evidence="1 2">
    <name type="scientific">Cloacibacillus porcorum</name>
    <dbReference type="NCBI Taxonomy" id="1197717"/>
    <lineage>
        <taxon>Bacteria</taxon>
        <taxon>Thermotogati</taxon>
        <taxon>Synergistota</taxon>
        <taxon>Synergistia</taxon>
        <taxon>Synergistales</taxon>
        <taxon>Synergistaceae</taxon>
        <taxon>Cloacibacillus</taxon>
    </lineage>
</organism>
<gene>
    <name evidence="1" type="ORF">BED41_05465</name>
</gene>
<dbReference type="InterPro" id="IPR010035">
    <property type="entry name" value="Thi_S"/>
</dbReference>
<name>A0A1B2I3P4_9BACT</name>
<dbReference type="EMBL" id="CP016757">
    <property type="protein sequence ID" value="ANZ44589.1"/>
    <property type="molecule type" value="Genomic_DNA"/>
</dbReference>
<dbReference type="AlphaFoldDB" id="A0A1B2I3P4"/>
<protein>
    <submittedName>
        <fullName evidence="1">Thiamine biosynthesis protein ThiS</fullName>
    </submittedName>
</protein>
<dbReference type="RefSeq" id="WP_066743873.1">
    <property type="nucleotide sequence ID" value="NZ_CP016757.1"/>
</dbReference>
<evidence type="ECO:0000313" key="2">
    <source>
        <dbReference type="Proteomes" id="UP000093044"/>
    </source>
</evidence>
<dbReference type="OrthoDB" id="9798559at2"/>
<dbReference type="STRING" id="1197717.BED41_05465"/>
<dbReference type="SUPFAM" id="SSF54285">
    <property type="entry name" value="MoaD/ThiS"/>
    <property type="match status" value="1"/>
</dbReference>
<dbReference type="GeneID" id="83057302"/>
<accession>A0A1B2I3P4</accession>
<keyword evidence="2" id="KW-1185">Reference proteome</keyword>